<keyword evidence="1" id="KW-0732">Signal</keyword>
<dbReference type="InterPro" id="IPR027939">
    <property type="entry name" value="NMT1/THI5"/>
</dbReference>
<dbReference type="AlphaFoldDB" id="A0A5C4X514"/>
<feature type="domain" description="SsuA/THI5-like" evidence="2">
    <location>
        <begin position="41"/>
        <end position="252"/>
    </location>
</feature>
<accession>A0A5C4X514</accession>
<dbReference type="PROSITE" id="PS51257">
    <property type="entry name" value="PROKAR_LIPOPROTEIN"/>
    <property type="match status" value="1"/>
</dbReference>
<comment type="caution">
    <text evidence="3">The sequence shown here is derived from an EMBL/GenBank/DDBJ whole genome shotgun (WGS) entry which is preliminary data.</text>
</comment>
<protein>
    <submittedName>
        <fullName evidence="3">ABC transporter substrate-binding protein</fullName>
    </submittedName>
</protein>
<evidence type="ECO:0000313" key="4">
    <source>
        <dbReference type="Proteomes" id="UP000314223"/>
    </source>
</evidence>
<sequence>MHILKKLLVAPLLLSVVTLTGCTPKDGLDDFNLMVDVAYLPKHAPFFAAEAEGFFEEEGFDVSLMPGSGSTNTVTSVETGRVDAGWADFGATILSQGKGAHVKQVNLLQARSAYATIALESSGIKTWEDMKGKTVATEGAGAMTAMWPLALERSGLKQDDVNVVHATGESKIPGLLADRWDANLALYVSDEPALMALGEKANILKWSDVGIDLYGNGIVVSDEALKNDPERVERFNRAMQKGFLWACDHPDQTAEDFTKEVQGYEPETVTYALKSQCELNWATGKSDDQFGVMTDDGVGQMLNVATDFLGLENSTDLTVDDIYTNDYIDPIRHDEDVAAPTK</sequence>
<name>A0A5C4X514_9MICO</name>
<evidence type="ECO:0000259" key="2">
    <source>
        <dbReference type="Pfam" id="PF09084"/>
    </source>
</evidence>
<gene>
    <name evidence="3" type="ORF">FHQ09_05670</name>
</gene>
<dbReference type="PANTHER" id="PTHR31528:SF3">
    <property type="entry name" value="THIAMINE BIOSYNTHESIS PROTEIN HI_0357-RELATED"/>
    <property type="match status" value="1"/>
</dbReference>
<proteinExistence type="predicted"/>
<evidence type="ECO:0000313" key="3">
    <source>
        <dbReference type="EMBL" id="TNM57051.1"/>
    </source>
</evidence>
<dbReference type="SUPFAM" id="SSF53850">
    <property type="entry name" value="Periplasmic binding protein-like II"/>
    <property type="match status" value="1"/>
</dbReference>
<reference evidence="3 4" key="1">
    <citation type="submission" date="2019-06" db="EMBL/GenBank/DDBJ databases">
        <authorList>
            <person name="Mardanova A.M."/>
            <person name="Pudova D.S."/>
            <person name="Shagimardanova E.I."/>
            <person name="Gogoleva N.E."/>
            <person name="Lutfullin M.T."/>
            <person name="Hadieva G.F."/>
            <person name="Sharipova M.R."/>
        </authorList>
    </citation>
    <scope>NUCLEOTIDE SEQUENCE [LARGE SCALE GENOMIC DNA]</scope>
    <source>
        <strain evidence="3 4">MG-1</strain>
    </source>
</reference>
<dbReference type="PANTHER" id="PTHR31528">
    <property type="entry name" value="4-AMINO-5-HYDROXYMETHYL-2-METHYLPYRIMIDINE PHOSPHATE SYNTHASE THI11-RELATED"/>
    <property type="match status" value="1"/>
</dbReference>
<dbReference type="Gene3D" id="3.40.190.10">
    <property type="entry name" value="Periplasmic binding protein-like II"/>
    <property type="match status" value="2"/>
</dbReference>
<dbReference type="InterPro" id="IPR015168">
    <property type="entry name" value="SsuA/THI5"/>
</dbReference>
<dbReference type="Proteomes" id="UP000314223">
    <property type="component" value="Unassembled WGS sequence"/>
</dbReference>
<evidence type="ECO:0000256" key="1">
    <source>
        <dbReference type="SAM" id="SignalP"/>
    </source>
</evidence>
<organism evidence="3 4">
    <name type="scientific">Brevibacterium sediminis</name>
    <dbReference type="NCBI Taxonomy" id="1857024"/>
    <lineage>
        <taxon>Bacteria</taxon>
        <taxon>Bacillati</taxon>
        <taxon>Actinomycetota</taxon>
        <taxon>Actinomycetes</taxon>
        <taxon>Micrococcales</taxon>
        <taxon>Brevibacteriaceae</taxon>
        <taxon>Brevibacterium</taxon>
    </lineage>
</organism>
<feature type="chain" id="PRO_5039099602" evidence="1">
    <location>
        <begin position="22"/>
        <end position="342"/>
    </location>
</feature>
<dbReference type="RefSeq" id="WP_139467841.1">
    <property type="nucleotide sequence ID" value="NZ_VDMQ01000002.1"/>
</dbReference>
<dbReference type="GO" id="GO:0009228">
    <property type="term" value="P:thiamine biosynthetic process"/>
    <property type="evidence" value="ECO:0007669"/>
    <property type="project" value="InterPro"/>
</dbReference>
<dbReference type="Pfam" id="PF09084">
    <property type="entry name" value="NMT1"/>
    <property type="match status" value="1"/>
</dbReference>
<feature type="signal peptide" evidence="1">
    <location>
        <begin position="1"/>
        <end position="21"/>
    </location>
</feature>
<dbReference type="EMBL" id="VDMQ01000002">
    <property type="protein sequence ID" value="TNM57051.1"/>
    <property type="molecule type" value="Genomic_DNA"/>
</dbReference>